<dbReference type="AlphaFoldDB" id="A0A514JSQ1"/>
<proteinExistence type="predicted"/>
<dbReference type="Proteomes" id="UP000316215">
    <property type="component" value="Chromosome"/>
</dbReference>
<dbReference type="OrthoDB" id="4319611at2"/>
<evidence type="ECO:0000313" key="4">
    <source>
        <dbReference type="Proteomes" id="UP000530412"/>
    </source>
</evidence>
<keyword evidence="3" id="KW-1185">Reference proteome</keyword>
<reference evidence="1 4" key="2">
    <citation type="submission" date="2020-08" db="EMBL/GenBank/DDBJ databases">
        <title>Genomic Encyclopedia of Type Strains, Phase III (KMG-III): the genomes of soil and plant-associated and newly described type strains.</title>
        <authorList>
            <person name="Whitman W."/>
        </authorList>
    </citation>
    <scope>NUCLEOTIDE SEQUENCE [LARGE SCALE GENOMIC DNA]</scope>
    <source>
        <strain evidence="1 4">CECT 3271</strain>
    </source>
</reference>
<organism evidence="2 3">
    <name type="scientific">Streptomyces calvus</name>
    <dbReference type="NCBI Taxonomy" id="67282"/>
    <lineage>
        <taxon>Bacteria</taxon>
        <taxon>Bacillati</taxon>
        <taxon>Actinomycetota</taxon>
        <taxon>Actinomycetes</taxon>
        <taxon>Kitasatosporales</taxon>
        <taxon>Streptomycetaceae</taxon>
        <taxon>Streptomyces</taxon>
    </lineage>
</organism>
<evidence type="ECO:0000313" key="2">
    <source>
        <dbReference type="EMBL" id="QDI70396.1"/>
    </source>
</evidence>
<evidence type="ECO:0000313" key="3">
    <source>
        <dbReference type="Proteomes" id="UP000316215"/>
    </source>
</evidence>
<dbReference type="Proteomes" id="UP000530412">
    <property type="component" value="Unassembled WGS sequence"/>
</dbReference>
<dbReference type="RefSeq" id="WP_142193764.1">
    <property type="nucleotide sequence ID" value="NZ_BMSU01000025.1"/>
</dbReference>
<dbReference type="EMBL" id="CP022310">
    <property type="protein sequence ID" value="QDI70396.1"/>
    <property type="molecule type" value="Genomic_DNA"/>
</dbReference>
<gene>
    <name evidence="2" type="ORF">CD934_18115</name>
    <name evidence="1" type="ORF">FHS33_006218</name>
</gene>
<evidence type="ECO:0000313" key="1">
    <source>
        <dbReference type="EMBL" id="MBA8947749.1"/>
    </source>
</evidence>
<accession>A0A514JSQ1</accession>
<name>A0A514JSQ1_9ACTN</name>
<reference evidence="2 3" key="1">
    <citation type="submission" date="2017-07" db="EMBL/GenBank/DDBJ databases">
        <title>The Complete Genome of Streptomyces asterosporus-ZSY.</title>
        <authorList>
            <person name="Zhang S."/>
        </authorList>
    </citation>
    <scope>NUCLEOTIDE SEQUENCE [LARGE SCALE GENOMIC DNA]</scope>
    <source>
        <strain evidence="2 3">DSM 41452</strain>
    </source>
</reference>
<dbReference type="KEGG" id="sast:CD934_18115"/>
<accession>A0A7W3M1S5</accession>
<sequence>MQILVPDDPVFLSRFTAIEQPLLHHLYYFYLYDLDRAQAKLIRTAYDSWDRIRQCLPPPLRWPETTATARPGQHTTAGYVLHDPHGGELPSLYTMHLPLGHLRTLRACCTMLCEAQRSTDGPLAEALDELAAQGPDLVDGFRRALEVMELSAPRRLLSVVQRASPAGPVTVLTLDEAQRADYRDFCGRIVHVLSAGQGFGHTCHRALYH</sequence>
<protein>
    <submittedName>
        <fullName evidence="2">Uncharacterized protein</fullName>
    </submittedName>
</protein>
<dbReference type="EMBL" id="JACJIE010000024">
    <property type="protein sequence ID" value="MBA8947749.1"/>
    <property type="molecule type" value="Genomic_DNA"/>
</dbReference>